<sequence length="296" mass="34700">MEEKLKTLKTEVPFDFKKHFAEFNQILQNQKERLNKFNEEYAAKTQNHQDSVLFGYIQEISENWNNLKEVAEQINLFLNGAFNREELADLNKFLSTNAVLKEINECLTNLLNTKSKLEEEKLTESIEEIVSLKSQFISRLEKEVENMRNLFGDFVNKKIEDFEKSMETGFDNQIKMLNKKFTEDFTQTYDATFEKLNHLSEATQDKITILKKNVKINYIFYSINGLLIFLLAFSSYFLFNAYRDYQNKSKALVNIATKLESQISINAQGQVTLSLAKLKTIFKEDKNSIYLTIKEE</sequence>
<keyword evidence="2" id="KW-0472">Membrane</keyword>
<gene>
    <name evidence="3" type="ORF">NCTC12264_02011</name>
</gene>
<reference evidence="3 4" key="1">
    <citation type="submission" date="2018-06" db="EMBL/GenBank/DDBJ databases">
        <authorList>
            <consortium name="Pathogen Informatics"/>
            <person name="Doyle S."/>
        </authorList>
    </citation>
    <scope>NUCLEOTIDE SEQUENCE [LARGE SCALE GENOMIC DNA]</scope>
    <source>
        <strain evidence="3 4">NCTC12264</strain>
    </source>
</reference>
<accession>A0A381F3I6</accession>
<evidence type="ECO:0000256" key="1">
    <source>
        <dbReference type="SAM" id="Coils"/>
    </source>
</evidence>
<proteinExistence type="predicted"/>
<keyword evidence="2" id="KW-1133">Transmembrane helix</keyword>
<dbReference type="RefSeq" id="WP_004276308.1">
    <property type="nucleotide sequence ID" value="NZ_JANKIX010000052.1"/>
</dbReference>
<keyword evidence="1" id="KW-0175">Coiled coil</keyword>
<evidence type="ECO:0000256" key="2">
    <source>
        <dbReference type="SAM" id="Phobius"/>
    </source>
</evidence>
<protein>
    <submittedName>
        <fullName evidence="3">Uncharacterized protein</fullName>
    </submittedName>
</protein>
<keyword evidence="2" id="KW-0812">Transmembrane</keyword>
<dbReference type="AlphaFoldDB" id="A0A381F3I6"/>
<evidence type="ECO:0000313" key="3">
    <source>
        <dbReference type="EMBL" id="SUX41193.1"/>
    </source>
</evidence>
<organism evidence="3 4">
    <name type="scientific">Campylobacter upsaliensis</name>
    <dbReference type="NCBI Taxonomy" id="28080"/>
    <lineage>
        <taxon>Bacteria</taxon>
        <taxon>Pseudomonadati</taxon>
        <taxon>Campylobacterota</taxon>
        <taxon>Epsilonproteobacteria</taxon>
        <taxon>Campylobacterales</taxon>
        <taxon>Campylobacteraceae</taxon>
        <taxon>Campylobacter</taxon>
    </lineage>
</organism>
<dbReference type="GeneID" id="52037837"/>
<dbReference type="EMBL" id="UFUZ01000003">
    <property type="protein sequence ID" value="SUX41193.1"/>
    <property type="molecule type" value="Genomic_DNA"/>
</dbReference>
<evidence type="ECO:0000313" key="4">
    <source>
        <dbReference type="Proteomes" id="UP000254161"/>
    </source>
</evidence>
<feature type="coiled-coil region" evidence="1">
    <location>
        <begin position="20"/>
        <end position="47"/>
    </location>
</feature>
<name>A0A381F3I6_CAMUP</name>
<feature type="transmembrane region" description="Helical" evidence="2">
    <location>
        <begin position="218"/>
        <end position="239"/>
    </location>
</feature>
<dbReference type="Proteomes" id="UP000254161">
    <property type="component" value="Unassembled WGS sequence"/>
</dbReference>